<dbReference type="Pfam" id="PF17866">
    <property type="entry name" value="AAA_lid_6"/>
    <property type="match status" value="1"/>
</dbReference>
<dbReference type="InterPro" id="IPR027417">
    <property type="entry name" value="P-loop_NTPase"/>
</dbReference>
<reference evidence="7" key="1">
    <citation type="journal article" date="2022" name="Int. J. Syst. Evol. Microbiol.">
        <title>Cellulosimicrobium protaetiae sp. nov., isolated from the gut of the larva of Protaetia brevitarsis seulensis.</title>
        <authorList>
            <person name="Le Han H."/>
            <person name="Nguyen T.T.H."/>
            <person name="Li Z."/>
            <person name="Shin N.R."/>
            <person name="Kim S.G."/>
        </authorList>
    </citation>
    <scope>NUCLEOTIDE SEQUENCE [LARGE SCALE GENOMIC DNA]</scope>
    <source>
        <strain evidence="7">BI34</strain>
    </source>
</reference>
<evidence type="ECO:0000256" key="3">
    <source>
        <dbReference type="ARBA" id="ARBA00022840"/>
    </source>
</evidence>
<dbReference type="PANTHER" id="PTHR43392:SF2">
    <property type="entry name" value="AAA-TYPE ATPASE FAMILY PROTEIN _ ANKYRIN REPEAT FAMILY PROTEIN"/>
    <property type="match status" value="1"/>
</dbReference>
<dbReference type="InterPro" id="IPR003959">
    <property type="entry name" value="ATPase_AAA_core"/>
</dbReference>
<feature type="region of interest" description="Disordered" evidence="4">
    <location>
        <begin position="106"/>
        <end position="153"/>
    </location>
</feature>
<evidence type="ECO:0000313" key="7">
    <source>
        <dbReference type="Proteomes" id="UP000451354"/>
    </source>
</evidence>
<protein>
    <submittedName>
        <fullName evidence="6">AAA family ATPase</fullName>
    </submittedName>
</protein>
<dbReference type="PANTHER" id="PTHR43392">
    <property type="entry name" value="AAA-TYPE ATPASE FAMILY PROTEIN / ANKYRIN REPEAT FAMILY PROTEIN"/>
    <property type="match status" value="1"/>
</dbReference>
<feature type="region of interest" description="Disordered" evidence="4">
    <location>
        <begin position="187"/>
        <end position="232"/>
    </location>
</feature>
<dbReference type="Pfam" id="PF00004">
    <property type="entry name" value="AAA"/>
    <property type="match status" value="1"/>
</dbReference>
<keyword evidence="2" id="KW-0547">Nucleotide-binding</keyword>
<evidence type="ECO:0000256" key="1">
    <source>
        <dbReference type="ARBA" id="ARBA00010378"/>
    </source>
</evidence>
<dbReference type="SUPFAM" id="SSF52540">
    <property type="entry name" value="P-loop containing nucleoside triphosphate hydrolases"/>
    <property type="match status" value="1"/>
</dbReference>
<dbReference type="Gene3D" id="3.40.50.300">
    <property type="entry name" value="P-loop containing nucleotide triphosphate hydrolases"/>
    <property type="match status" value="1"/>
</dbReference>
<name>A0A6M5UM05_9MICO</name>
<evidence type="ECO:0000313" key="6">
    <source>
        <dbReference type="EMBL" id="QJW38502.1"/>
    </source>
</evidence>
<dbReference type="Gene3D" id="1.10.8.60">
    <property type="match status" value="1"/>
</dbReference>
<feature type="compositionally biased region" description="Acidic residues" evidence="4">
    <location>
        <begin position="519"/>
        <end position="529"/>
    </location>
</feature>
<feature type="domain" description="AAA+ ATPase" evidence="5">
    <location>
        <begin position="278"/>
        <end position="414"/>
    </location>
</feature>
<dbReference type="InterPro" id="IPR050773">
    <property type="entry name" value="CbxX/CfxQ_RuBisCO_ESX"/>
</dbReference>
<gene>
    <name evidence="6" type="ORF">FIC82_014395</name>
</gene>
<dbReference type="Proteomes" id="UP000451354">
    <property type="component" value="Chromosome"/>
</dbReference>
<dbReference type="InterPro" id="IPR003593">
    <property type="entry name" value="AAA+_ATPase"/>
</dbReference>
<feature type="compositionally biased region" description="Low complexity" evidence="4">
    <location>
        <begin position="530"/>
        <end position="540"/>
    </location>
</feature>
<dbReference type="InterPro" id="IPR000641">
    <property type="entry name" value="CbxX/CfxQ"/>
</dbReference>
<dbReference type="InterPro" id="IPR041627">
    <property type="entry name" value="AAA_lid_6"/>
</dbReference>
<accession>A0A6M5UM05</accession>
<evidence type="ECO:0000259" key="5">
    <source>
        <dbReference type="SMART" id="SM00382"/>
    </source>
</evidence>
<dbReference type="CDD" id="cd00009">
    <property type="entry name" value="AAA"/>
    <property type="match status" value="1"/>
</dbReference>
<dbReference type="EMBL" id="CP052757">
    <property type="protein sequence ID" value="QJW38502.1"/>
    <property type="molecule type" value="Genomic_DNA"/>
</dbReference>
<dbReference type="GO" id="GO:0005524">
    <property type="term" value="F:ATP binding"/>
    <property type="evidence" value="ECO:0007669"/>
    <property type="project" value="UniProtKB-KW"/>
</dbReference>
<comment type="similarity">
    <text evidence="1">Belongs to the CbxX/CfxQ family.</text>
</comment>
<organism evidence="6 7">
    <name type="scientific">Cellulosimicrobium protaetiae</name>
    <dbReference type="NCBI Taxonomy" id="2587808"/>
    <lineage>
        <taxon>Bacteria</taxon>
        <taxon>Bacillati</taxon>
        <taxon>Actinomycetota</taxon>
        <taxon>Actinomycetes</taxon>
        <taxon>Micrococcales</taxon>
        <taxon>Promicromonosporaceae</taxon>
        <taxon>Cellulosimicrobium</taxon>
    </lineage>
</organism>
<dbReference type="GO" id="GO:0016887">
    <property type="term" value="F:ATP hydrolysis activity"/>
    <property type="evidence" value="ECO:0007669"/>
    <property type="project" value="InterPro"/>
</dbReference>
<dbReference type="SMART" id="SM00382">
    <property type="entry name" value="AAA"/>
    <property type="match status" value="1"/>
</dbReference>
<evidence type="ECO:0000256" key="2">
    <source>
        <dbReference type="ARBA" id="ARBA00022741"/>
    </source>
</evidence>
<sequence>MDEEAARDEGARLAAAVAESSPGAPAAWLAALGHDPAATGAFFTAASSARRWRTSPTDVLAALGAARSKHAAAYGQALADVARAAGHLGSPGPHVAGAAAATAAVQRTGTPQGAGPVAAPAPGRAPSGPTAPPAVGGPLAPRSAPSGADPFDLGDLLAAQGSLDALRRPAPEVPSVESILDALGARPAAAPPGPASAAPSVATPADPSPGSAAATAAQATTTTEAAAEEEPARSIEELLAELDALTGLTRVKDEIHRQTELLRVEKLRTEAGLTRPTLTRHLVFLGNPGTGKTTVARLVAGIYRALGLLEKGHLVEVDRSELVAGYLGQTAVKTSEVVATALGGVLFVDEAYGLAEDQYGAEAINTLVKDMEDHRDELVVIVAGYPGPMAEFLATNPGLESRFSTTITFEDYADAELRDIFAGMAGKSDFEPTPEALDVFARLAAAQPRTEGFGNARWARNVLDAAIARHAWRLKDTEAPTIDELRLLLPVDVVDGEGAPALLASLDPPEPADSPTDGTTEDAPVDDAPDTAPSTAEENA</sequence>
<evidence type="ECO:0000256" key="4">
    <source>
        <dbReference type="SAM" id="MobiDB-lite"/>
    </source>
</evidence>
<dbReference type="PRINTS" id="PR00819">
    <property type="entry name" value="CBXCFQXSUPER"/>
</dbReference>
<dbReference type="FunFam" id="3.40.50.300:FF:000216">
    <property type="entry name" value="Type VII secretion ATPase EccA"/>
    <property type="match status" value="1"/>
</dbReference>
<keyword evidence="7" id="KW-1185">Reference proteome</keyword>
<feature type="region of interest" description="Disordered" evidence="4">
    <location>
        <begin position="500"/>
        <end position="540"/>
    </location>
</feature>
<proteinExistence type="inferred from homology"/>
<feature type="compositionally biased region" description="Low complexity" evidence="4">
    <location>
        <begin position="195"/>
        <end position="225"/>
    </location>
</feature>
<dbReference type="KEGG" id="cprt:FIC82_014395"/>
<keyword evidence="3" id="KW-0067">ATP-binding</keyword>
<feature type="compositionally biased region" description="Low complexity" evidence="4">
    <location>
        <begin position="106"/>
        <end position="128"/>
    </location>
</feature>
<dbReference type="AlphaFoldDB" id="A0A6M5UM05"/>